<keyword evidence="12" id="KW-0479">Metal-binding</keyword>
<feature type="transmembrane region" description="Helical" evidence="12">
    <location>
        <begin position="38"/>
        <end position="62"/>
    </location>
</feature>
<dbReference type="RefSeq" id="WP_147712848.1">
    <property type="nucleotide sequence ID" value="NZ_VKAD01000001.1"/>
</dbReference>
<dbReference type="Pfam" id="PF02537">
    <property type="entry name" value="CRCB"/>
    <property type="match status" value="1"/>
</dbReference>
<dbReference type="HAMAP" id="MF_00454">
    <property type="entry name" value="FluC"/>
    <property type="match status" value="1"/>
</dbReference>
<dbReference type="PANTHER" id="PTHR28259">
    <property type="entry name" value="FLUORIDE EXPORT PROTEIN 1-RELATED"/>
    <property type="match status" value="1"/>
</dbReference>
<evidence type="ECO:0000256" key="4">
    <source>
        <dbReference type="ARBA" id="ARBA00022692"/>
    </source>
</evidence>
<sequence>MAALSIWHWAVIGLGGGLGAMARFATVNFINRLHGSQFPLGTLSVNVVGSFIMGVAFVFFTIKFQQLPSGYKSFVMVGLLGAFTTFSSFALETLSLIQQHYFTIALLYIAASITACLVAVLAGYVLGKFIF</sequence>
<dbReference type="Proteomes" id="UP000321764">
    <property type="component" value="Unassembled WGS sequence"/>
</dbReference>
<evidence type="ECO:0000256" key="11">
    <source>
        <dbReference type="ARBA" id="ARBA00035585"/>
    </source>
</evidence>
<dbReference type="PANTHER" id="PTHR28259:SF1">
    <property type="entry name" value="FLUORIDE EXPORT PROTEIN 1-RELATED"/>
    <property type="match status" value="1"/>
</dbReference>
<keyword evidence="4 12" id="KW-0812">Transmembrane</keyword>
<name>A0A5C8Z838_9GAMM</name>
<dbReference type="GO" id="GO:0140114">
    <property type="term" value="P:cellular detoxification of fluoride"/>
    <property type="evidence" value="ECO:0007669"/>
    <property type="project" value="UniProtKB-UniRule"/>
</dbReference>
<evidence type="ECO:0000256" key="5">
    <source>
        <dbReference type="ARBA" id="ARBA00022989"/>
    </source>
</evidence>
<comment type="catalytic activity">
    <reaction evidence="11">
        <text>fluoride(in) = fluoride(out)</text>
        <dbReference type="Rhea" id="RHEA:76159"/>
        <dbReference type="ChEBI" id="CHEBI:17051"/>
    </reaction>
    <physiologicalReaction direction="left-to-right" evidence="11">
        <dbReference type="Rhea" id="RHEA:76160"/>
    </physiologicalReaction>
</comment>
<evidence type="ECO:0000256" key="10">
    <source>
        <dbReference type="ARBA" id="ARBA00035120"/>
    </source>
</evidence>
<dbReference type="GO" id="GO:0046872">
    <property type="term" value="F:metal ion binding"/>
    <property type="evidence" value="ECO:0007669"/>
    <property type="project" value="UniProtKB-KW"/>
</dbReference>
<keyword evidence="12" id="KW-0813">Transport</keyword>
<dbReference type="EMBL" id="VKAD01000001">
    <property type="protein sequence ID" value="TXR53463.1"/>
    <property type="molecule type" value="Genomic_DNA"/>
</dbReference>
<keyword evidence="3" id="KW-0997">Cell inner membrane</keyword>
<dbReference type="NCBIfam" id="TIGR00494">
    <property type="entry name" value="crcB"/>
    <property type="match status" value="1"/>
</dbReference>
<keyword evidence="2 12" id="KW-1003">Cell membrane</keyword>
<reference evidence="13 14" key="1">
    <citation type="submission" date="2019-07" db="EMBL/GenBank/DDBJ databases">
        <title>Reinekea sp. strain SSH23 genome sequencing and assembly.</title>
        <authorList>
            <person name="Kim I."/>
        </authorList>
    </citation>
    <scope>NUCLEOTIDE SEQUENCE [LARGE SCALE GENOMIC DNA]</scope>
    <source>
        <strain evidence="13 14">SSH23</strain>
    </source>
</reference>
<keyword evidence="7 12" id="KW-0406">Ion transport</keyword>
<keyword evidence="6 12" id="KW-0915">Sodium</keyword>
<comment type="function">
    <text evidence="12">Fluoride-specific ion channel. Important for reducing fluoride concentration in the cell, thus reducing its toxicity.</text>
</comment>
<keyword evidence="5 12" id="KW-1133">Transmembrane helix</keyword>
<evidence type="ECO:0000256" key="8">
    <source>
        <dbReference type="ARBA" id="ARBA00023136"/>
    </source>
</evidence>
<feature type="transmembrane region" description="Helical" evidence="12">
    <location>
        <begin position="74"/>
        <end position="94"/>
    </location>
</feature>
<dbReference type="GO" id="GO:0005886">
    <property type="term" value="C:plasma membrane"/>
    <property type="evidence" value="ECO:0007669"/>
    <property type="project" value="UniProtKB-SubCell"/>
</dbReference>
<feature type="transmembrane region" description="Helical" evidence="12">
    <location>
        <begin position="6"/>
        <end position="26"/>
    </location>
</feature>
<evidence type="ECO:0000256" key="1">
    <source>
        <dbReference type="ARBA" id="ARBA00004651"/>
    </source>
</evidence>
<dbReference type="InterPro" id="IPR003691">
    <property type="entry name" value="FluC"/>
</dbReference>
<feature type="binding site" evidence="12">
    <location>
        <position position="84"/>
    </location>
    <ligand>
        <name>Na(+)</name>
        <dbReference type="ChEBI" id="CHEBI:29101"/>
        <note>structural</note>
    </ligand>
</feature>
<evidence type="ECO:0000256" key="7">
    <source>
        <dbReference type="ARBA" id="ARBA00023065"/>
    </source>
</evidence>
<evidence type="ECO:0000256" key="2">
    <source>
        <dbReference type="ARBA" id="ARBA00022475"/>
    </source>
</evidence>
<keyword evidence="14" id="KW-1185">Reference proteome</keyword>
<evidence type="ECO:0000256" key="6">
    <source>
        <dbReference type="ARBA" id="ARBA00023053"/>
    </source>
</evidence>
<dbReference type="GO" id="GO:0062054">
    <property type="term" value="F:fluoride channel activity"/>
    <property type="evidence" value="ECO:0007669"/>
    <property type="project" value="UniProtKB-UniRule"/>
</dbReference>
<dbReference type="AlphaFoldDB" id="A0A5C8Z838"/>
<keyword evidence="8 12" id="KW-0472">Membrane</keyword>
<comment type="similarity">
    <text evidence="10 12">Belongs to the fluoride channel Fluc/FEX (TC 1.A.43) family.</text>
</comment>
<comment type="subcellular location">
    <subcellularLocation>
        <location evidence="1 12">Cell membrane</location>
        <topology evidence="1 12">Multi-pass membrane protein</topology>
    </subcellularLocation>
</comment>
<comment type="caution">
    <text evidence="13">The sequence shown here is derived from an EMBL/GenBank/DDBJ whole genome shotgun (WGS) entry which is preliminary data.</text>
</comment>
<evidence type="ECO:0000313" key="13">
    <source>
        <dbReference type="EMBL" id="TXR53463.1"/>
    </source>
</evidence>
<feature type="binding site" evidence="12">
    <location>
        <position position="81"/>
    </location>
    <ligand>
        <name>Na(+)</name>
        <dbReference type="ChEBI" id="CHEBI:29101"/>
        <note>structural</note>
    </ligand>
</feature>
<accession>A0A5C8Z838</accession>
<keyword evidence="9 12" id="KW-0407">Ion channel</keyword>
<dbReference type="OrthoDB" id="9806299at2"/>
<evidence type="ECO:0000256" key="12">
    <source>
        <dbReference type="HAMAP-Rule" id="MF_00454"/>
    </source>
</evidence>
<evidence type="ECO:0000256" key="3">
    <source>
        <dbReference type="ARBA" id="ARBA00022519"/>
    </source>
</evidence>
<proteinExistence type="inferred from homology"/>
<comment type="activity regulation">
    <text evidence="12">Na(+) is not transported, but it plays an essential structural role and its presence is essential for fluoride channel function.</text>
</comment>
<gene>
    <name evidence="12 13" type="primary">crcB</name>
    <name evidence="12" type="synonym">fluC</name>
    <name evidence="13" type="ORF">FME95_02515</name>
</gene>
<protein>
    <recommendedName>
        <fullName evidence="12">Fluoride-specific ion channel FluC</fullName>
    </recommendedName>
</protein>
<evidence type="ECO:0000313" key="14">
    <source>
        <dbReference type="Proteomes" id="UP000321764"/>
    </source>
</evidence>
<organism evidence="13 14">
    <name type="scientific">Reinekea thalattae</name>
    <dbReference type="NCBI Taxonomy" id="2593301"/>
    <lineage>
        <taxon>Bacteria</taxon>
        <taxon>Pseudomonadati</taxon>
        <taxon>Pseudomonadota</taxon>
        <taxon>Gammaproteobacteria</taxon>
        <taxon>Oceanospirillales</taxon>
        <taxon>Saccharospirillaceae</taxon>
        <taxon>Reinekea</taxon>
    </lineage>
</organism>
<feature type="transmembrane region" description="Helical" evidence="12">
    <location>
        <begin position="101"/>
        <end position="126"/>
    </location>
</feature>
<evidence type="ECO:0000256" key="9">
    <source>
        <dbReference type="ARBA" id="ARBA00023303"/>
    </source>
</evidence>